<proteinExistence type="predicted"/>
<accession>A0A914S1B1</accession>
<evidence type="ECO:0000313" key="3">
    <source>
        <dbReference type="WBParaSite" id="PEQ_0001255501-mRNA-1"/>
    </source>
</evidence>
<sequence length="150" mass="17124">MTMRELERRLEELSVDFDELPTTSNASEGHLEEHKEKGEVRVQFIMIAALSGLLLSKLFLTVVLRPSVYPSLVNGENEGTSKRMASESATHPPIEESPENCLFEYLKRYKEICEKIALNEVDIAECEQLMKNCSANVWTVENRVLNQEVH</sequence>
<dbReference type="AlphaFoldDB" id="A0A914S1B1"/>
<reference evidence="3" key="1">
    <citation type="submission" date="2022-11" db="UniProtKB">
        <authorList>
            <consortium name="WormBaseParasite"/>
        </authorList>
    </citation>
    <scope>IDENTIFICATION</scope>
</reference>
<feature type="region of interest" description="Disordered" evidence="1">
    <location>
        <begin position="75"/>
        <end position="95"/>
    </location>
</feature>
<name>A0A914S1B1_PAREQ</name>
<evidence type="ECO:0000313" key="2">
    <source>
        <dbReference type="Proteomes" id="UP000887564"/>
    </source>
</evidence>
<keyword evidence="2" id="KW-1185">Reference proteome</keyword>
<organism evidence="2 3">
    <name type="scientific">Parascaris equorum</name>
    <name type="common">Equine roundworm</name>
    <dbReference type="NCBI Taxonomy" id="6256"/>
    <lineage>
        <taxon>Eukaryota</taxon>
        <taxon>Metazoa</taxon>
        <taxon>Ecdysozoa</taxon>
        <taxon>Nematoda</taxon>
        <taxon>Chromadorea</taxon>
        <taxon>Rhabditida</taxon>
        <taxon>Spirurina</taxon>
        <taxon>Ascaridomorpha</taxon>
        <taxon>Ascaridoidea</taxon>
        <taxon>Ascarididae</taxon>
        <taxon>Parascaris</taxon>
    </lineage>
</organism>
<evidence type="ECO:0000256" key="1">
    <source>
        <dbReference type="SAM" id="MobiDB-lite"/>
    </source>
</evidence>
<dbReference type="WBParaSite" id="PEQ_0001255501-mRNA-1">
    <property type="protein sequence ID" value="PEQ_0001255501-mRNA-1"/>
    <property type="gene ID" value="PEQ_0001255501"/>
</dbReference>
<dbReference type="Proteomes" id="UP000887564">
    <property type="component" value="Unplaced"/>
</dbReference>
<protein>
    <submittedName>
        <fullName evidence="3">Uncharacterized protein</fullName>
    </submittedName>
</protein>